<dbReference type="InterPro" id="IPR044130">
    <property type="entry name" value="CuRO_2_Fet3-like"/>
</dbReference>
<dbReference type="InterPro" id="IPR011707">
    <property type="entry name" value="Cu-oxidase-like_N"/>
</dbReference>
<dbReference type="Gene3D" id="2.60.40.420">
    <property type="entry name" value="Cupredoxins - blue copper proteins"/>
    <property type="match status" value="3"/>
</dbReference>
<feature type="compositionally biased region" description="Low complexity" evidence="6">
    <location>
        <begin position="668"/>
        <end position="687"/>
    </location>
</feature>
<evidence type="ECO:0000259" key="9">
    <source>
        <dbReference type="Pfam" id="PF07731"/>
    </source>
</evidence>
<dbReference type="AlphaFoldDB" id="A0A9W4HWV3"/>
<evidence type="ECO:0000256" key="5">
    <source>
        <dbReference type="ARBA" id="ARBA00023008"/>
    </source>
</evidence>
<dbReference type="EMBL" id="CAJVOS010000032">
    <property type="protein sequence ID" value="CAG8150663.1"/>
    <property type="molecule type" value="Genomic_DNA"/>
</dbReference>
<dbReference type="InterPro" id="IPR001117">
    <property type="entry name" value="Cu-oxidase_2nd"/>
</dbReference>
<dbReference type="Proteomes" id="UP001153618">
    <property type="component" value="Unassembled WGS sequence"/>
</dbReference>
<dbReference type="PROSITE" id="PS00079">
    <property type="entry name" value="MULTICOPPER_OXIDASE1"/>
    <property type="match status" value="1"/>
</dbReference>
<dbReference type="GO" id="GO:0005507">
    <property type="term" value="F:copper ion binding"/>
    <property type="evidence" value="ECO:0007669"/>
    <property type="project" value="InterPro"/>
</dbReference>
<evidence type="ECO:0000256" key="4">
    <source>
        <dbReference type="ARBA" id="ARBA00023002"/>
    </source>
</evidence>
<keyword evidence="12" id="KW-1185">Reference proteome</keyword>
<dbReference type="InterPro" id="IPR033138">
    <property type="entry name" value="Cu_oxidase_CS"/>
</dbReference>
<dbReference type="GO" id="GO:0004322">
    <property type="term" value="F:ferroxidase activity"/>
    <property type="evidence" value="ECO:0007669"/>
    <property type="project" value="TreeGrafter"/>
</dbReference>
<evidence type="ECO:0000256" key="6">
    <source>
        <dbReference type="SAM" id="MobiDB-lite"/>
    </source>
</evidence>
<dbReference type="InterPro" id="IPR008972">
    <property type="entry name" value="Cupredoxin"/>
</dbReference>
<feature type="domain" description="Plastocyanin-like" evidence="10">
    <location>
        <begin position="27"/>
        <end position="142"/>
    </location>
</feature>
<evidence type="ECO:0000313" key="11">
    <source>
        <dbReference type="EMBL" id="CAG8150663.1"/>
    </source>
</evidence>
<dbReference type="GO" id="GO:0010106">
    <property type="term" value="P:cellular response to iron ion starvation"/>
    <property type="evidence" value="ECO:0007669"/>
    <property type="project" value="TreeGrafter"/>
</dbReference>
<sequence length="850" mass="93876">MTKFSLWALATAAGLAAAKDVYLDWNVTWVSAAPDGFQRPVIGINGEWPCPQIDVDVGDTLIVDVYNGLGNQSTGIHWHGMHQYATAVMDGASGVTECALPPGSQMQYRFDVNQTGSYWYHSHDMGQYPDGFRGPMIVHDPNAPFHYDEEFTLTLSDWYHQEMPVLLNAYESEQNQAAFHGREPTPDSALINDAVDTKIKVLPNKTYLVHIVCIGNFPGHTWVIDGHEMTVVEVDGVYTEPYPAGDKFLRVATGQRMSVLIHTKSDTSKNFAIFDTMDVNMMFFYEHSTPPPGYNPNATAWLVYDETKPLPDPPSFASFDNFVDDVALVPADHEPILEPVNRQIIIDAASKEINGITRFTVNNETYLPPKVPTLYTATTVGTELSSNPEVYGQVNPFVVKYGEVVEIVINNRHPNLHPWHLHGHQFQVLQRTGINGGYYNGLFSNVSQTPIKRDTIMVQNNGHTVIRFRADNPGVWMLHCHIEWHVEAGLMATLIEAPETFAQTLQSPPDSHYKACHSYPSLTSGNAAGNEGLDMTGLATEPQPGSEGALYDAAKQSSAVHISSAAPQSTSQAQAPAPKPTSQAQAPAPKPSSQAQAPAPQSTSQAQAPAPKPTSQAQGPAPRPTTRTPVYKPSTRTPASKPTPFAQGSVPKPAMPKPEQSPSPAPAAAPSQPGYYSGYYYEHPYPQQDDEDTETGPANNGQPDQPIQPIQNFWPLPVGQGSNNDEQEQLLSNLCLSQNRTMSTEFFCCSDLRPHIAHGARERHNFDDFVKWAKITLPGPYETKFFDAQFIIQLIRQSAFRSNQSFRYFLPIRHGKYEEIPGEIAERSFELSELKLGMRSSQSILLHQSI</sequence>
<feature type="compositionally biased region" description="Polar residues" evidence="6">
    <location>
        <begin position="696"/>
        <end position="711"/>
    </location>
</feature>
<dbReference type="PROSITE" id="PS00080">
    <property type="entry name" value="MULTICOPPER_OXIDASE2"/>
    <property type="match status" value="1"/>
</dbReference>
<dbReference type="PRINTS" id="PR01217">
    <property type="entry name" value="PRICHEXTENSN"/>
</dbReference>
<dbReference type="CDD" id="cd13851">
    <property type="entry name" value="CuRO_1_Fet3p"/>
    <property type="match status" value="1"/>
</dbReference>
<evidence type="ECO:0000313" key="12">
    <source>
        <dbReference type="Proteomes" id="UP001153618"/>
    </source>
</evidence>
<keyword evidence="2" id="KW-0479">Metal-binding</keyword>
<dbReference type="InterPro" id="IPR011706">
    <property type="entry name" value="Cu-oxidase_C"/>
</dbReference>
<dbReference type="SUPFAM" id="SSF49503">
    <property type="entry name" value="Cupredoxins"/>
    <property type="match status" value="3"/>
</dbReference>
<dbReference type="CDD" id="cd13899">
    <property type="entry name" value="CuRO_3_Fet3p"/>
    <property type="match status" value="1"/>
</dbReference>
<feature type="domain" description="Plastocyanin-like" evidence="9">
    <location>
        <begin position="366"/>
        <end position="499"/>
    </location>
</feature>
<accession>A0A9W4HWV3</accession>
<reference evidence="11" key="1">
    <citation type="submission" date="2021-07" db="EMBL/GenBank/DDBJ databases">
        <authorList>
            <person name="Branca A.L. A."/>
        </authorList>
    </citation>
    <scope>NUCLEOTIDE SEQUENCE</scope>
</reference>
<dbReference type="GO" id="GO:0033215">
    <property type="term" value="P:reductive iron assimilation"/>
    <property type="evidence" value="ECO:0007669"/>
    <property type="project" value="TreeGrafter"/>
</dbReference>
<dbReference type="CDD" id="cd13877">
    <property type="entry name" value="CuRO_2_Fet3p_like"/>
    <property type="match status" value="1"/>
</dbReference>
<evidence type="ECO:0000256" key="3">
    <source>
        <dbReference type="ARBA" id="ARBA00022729"/>
    </source>
</evidence>
<evidence type="ECO:0000256" key="1">
    <source>
        <dbReference type="ARBA" id="ARBA00010609"/>
    </source>
</evidence>
<keyword evidence="3 7" id="KW-0732">Signal</keyword>
<keyword evidence="4" id="KW-0560">Oxidoreductase</keyword>
<comment type="similarity">
    <text evidence="1">Belongs to the multicopper oxidase family.</text>
</comment>
<dbReference type="GO" id="GO:0033573">
    <property type="term" value="C:high-affinity iron permease complex"/>
    <property type="evidence" value="ECO:0007669"/>
    <property type="project" value="TreeGrafter"/>
</dbReference>
<evidence type="ECO:0000256" key="2">
    <source>
        <dbReference type="ARBA" id="ARBA00022723"/>
    </source>
</evidence>
<dbReference type="Pfam" id="PF07732">
    <property type="entry name" value="Cu-oxidase_3"/>
    <property type="match status" value="1"/>
</dbReference>
<feature type="compositionally biased region" description="Pro residues" evidence="6">
    <location>
        <begin position="653"/>
        <end position="667"/>
    </location>
</feature>
<protein>
    <recommendedName>
        <fullName evidence="13">Conidial pigment biosynthesis oxidase Abr1/brown 1</fullName>
    </recommendedName>
</protein>
<feature type="compositionally biased region" description="Low complexity" evidence="6">
    <location>
        <begin position="563"/>
        <end position="618"/>
    </location>
</feature>
<dbReference type="FunFam" id="2.60.40.420:FF:000071">
    <property type="entry name" value="Conidial pigment biosynthesis oxidase Abr1/brown 1"/>
    <property type="match status" value="1"/>
</dbReference>
<feature type="signal peptide" evidence="7">
    <location>
        <begin position="1"/>
        <end position="18"/>
    </location>
</feature>
<keyword evidence="5" id="KW-0186">Copper</keyword>
<proteinExistence type="inferred from homology"/>
<dbReference type="OrthoDB" id="2121828at2759"/>
<gene>
    <name evidence="11" type="ORF">POLS_LOCUS6068</name>
</gene>
<dbReference type="InterPro" id="IPR002355">
    <property type="entry name" value="Cu_oxidase_Cu_BS"/>
</dbReference>
<evidence type="ECO:0000259" key="8">
    <source>
        <dbReference type="Pfam" id="PF00394"/>
    </source>
</evidence>
<organism evidence="11 12">
    <name type="scientific">Penicillium olsonii</name>
    <dbReference type="NCBI Taxonomy" id="99116"/>
    <lineage>
        <taxon>Eukaryota</taxon>
        <taxon>Fungi</taxon>
        <taxon>Dikarya</taxon>
        <taxon>Ascomycota</taxon>
        <taxon>Pezizomycotina</taxon>
        <taxon>Eurotiomycetes</taxon>
        <taxon>Eurotiomycetidae</taxon>
        <taxon>Eurotiales</taxon>
        <taxon>Aspergillaceae</taxon>
        <taxon>Penicillium</taxon>
    </lineage>
</organism>
<dbReference type="PANTHER" id="PTHR11709">
    <property type="entry name" value="MULTI-COPPER OXIDASE"/>
    <property type="match status" value="1"/>
</dbReference>
<evidence type="ECO:0008006" key="13">
    <source>
        <dbReference type="Google" id="ProtNLM"/>
    </source>
</evidence>
<dbReference type="PANTHER" id="PTHR11709:SF361">
    <property type="entry name" value="IRON TRANSPORT MULTICOPPER OXIDASE FET3"/>
    <property type="match status" value="1"/>
</dbReference>
<dbReference type="Pfam" id="PF07731">
    <property type="entry name" value="Cu-oxidase_2"/>
    <property type="match status" value="1"/>
</dbReference>
<feature type="chain" id="PRO_5040955785" description="Conidial pigment biosynthesis oxidase Abr1/brown 1" evidence="7">
    <location>
        <begin position="19"/>
        <end position="850"/>
    </location>
</feature>
<evidence type="ECO:0000256" key="7">
    <source>
        <dbReference type="SAM" id="SignalP"/>
    </source>
</evidence>
<evidence type="ECO:0000259" key="10">
    <source>
        <dbReference type="Pfam" id="PF07732"/>
    </source>
</evidence>
<feature type="region of interest" description="Disordered" evidence="6">
    <location>
        <begin position="527"/>
        <end position="725"/>
    </location>
</feature>
<dbReference type="InterPro" id="IPR045087">
    <property type="entry name" value="Cu-oxidase_fam"/>
</dbReference>
<name>A0A9W4HWV3_PENOL</name>
<dbReference type="Pfam" id="PF00394">
    <property type="entry name" value="Cu-oxidase"/>
    <property type="match status" value="1"/>
</dbReference>
<feature type="domain" description="Plastocyanin-like" evidence="8">
    <location>
        <begin position="149"/>
        <end position="306"/>
    </location>
</feature>
<comment type="caution">
    <text evidence="11">The sequence shown here is derived from an EMBL/GenBank/DDBJ whole genome shotgun (WGS) entry which is preliminary data.</text>
</comment>